<name>A0AAV5AQD4_9AGAM</name>
<evidence type="ECO:0000313" key="4">
    <source>
        <dbReference type="Proteomes" id="UP001050691"/>
    </source>
</evidence>
<accession>A0AAV5AQD4</accession>
<dbReference type="AlphaFoldDB" id="A0AAV5AQD4"/>
<organism evidence="3 4">
    <name type="scientific">Clathrus columnatus</name>
    <dbReference type="NCBI Taxonomy" id="1419009"/>
    <lineage>
        <taxon>Eukaryota</taxon>
        <taxon>Fungi</taxon>
        <taxon>Dikarya</taxon>
        <taxon>Basidiomycota</taxon>
        <taxon>Agaricomycotina</taxon>
        <taxon>Agaricomycetes</taxon>
        <taxon>Phallomycetidae</taxon>
        <taxon>Phallales</taxon>
        <taxon>Clathraceae</taxon>
        <taxon>Clathrus</taxon>
    </lineage>
</organism>
<dbReference type="InterPro" id="IPR045340">
    <property type="entry name" value="DUF6533"/>
</dbReference>
<dbReference type="EMBL" id="BPWL01000010">
    <property type="protein sequence ID" value="GJJ15101.1"/>
    <property type="molecule type" value="Genomic_DNA"/>
</dbReference>
<evidence type="ECO:0000313" key="3">
    <source>
        <dbReference type="EMBL" id="GJJ15101.1"/>
    </source>
</evidence>
<sequence length="280" mass="31648">MDNETLSDFIDQIIYDEYISTLQLYFSFGALAIFIYSSLLNLPDEIKYIWKLKFSFPVYLYLLAKYPLFIYLPLAIVIDLAPLTLRYLYLITSNPITSKTHVFASQCGIVGIIAQVIQIFSFIGIQDPIFNILTPIRSTAIIVSDTLAFAGIFRQVWGLWRLKRSLGLQNNDFLTSLLQQDLRRRNANKSAPNQLADLSLPILSFQENPVQSVRTVLGRLHESIVAEMGERNDLPAMDNHSHQAASRLPEAGSNRMDHLDEDQLGGVGHLVVLENNTDTV</sequence>
<reference evidence="3" key="1">
    <citation type="submission" date="2021-10" db="EMBL/GenBank/DDBJ databases">
        <title>De novo Genome Assembly of Clathrus columnatus (Basidiomycota, Fungi) Using Illumina and Nanopore Sequence Data.</title>
        <authorList>
            <person name="Ogiso-Tanaka E."/>
            <person name="Itagaki H."/>
            <person name="Hosoya T."/>
            <person name="Hosaka K."/>
        </authorList>
    </citation>
    <scope>NUCLEOTIDE SEQUENCE</scope>
    <source>
        <strain evidence="3">MO-923</strain>
    </source>
</reference>
<dbReference type="Pfam" id="PF20151">
    <property type="entry name" value="DUF6533"/>
    <property type="match status" value="1"/>
</dbReference>
<proteinExistence type="predicted"/>
<keyword evidence="1" id="KW-0812">Transmembrane</keyword>
<feature type="transmembrane region" description="Helical" evidence="1">
    <location>
        <begin position="129"/>
        <end position="153"/>
    </location>
</feature>
<keyword evidence="1" id="KW-1133">Transmembrane helix</keyword>
<protein>
    <recommendedName>
        <fullName evidence="2">DUF6533 domain-containing protein</fullName>
    </recommendedName>
</protein>
<comment type="caution">
    <text evidence="3">The sequence shown here is derived from an EMBL/GenBank/DDBJ whole genome shotgun (WGS) entry which is preliminary data.</text>
</comment>
<dbReference type="Proteomes" id="UP001050691">
    <property type="component" value="Unassembled WGS sequence"/>
</dbReference>
<keyword evidence="1" id="KW-0472">Membrane</keyword>
<evidence type="ECO:0000256" key="1">
    <source>
        <dbReference type="SAM" id="Phobius"/>
    </source>
</evidence>
<feature type="transmembrane region" description="Helical" evidence="1">
    <location>
        <begin position="18"/>
        <end position="36"/>
    </location>
</feature>
<keyword evidence="4" id="KW-1185">Reference proteome</keyword>
<feature type="domain" description="DUF6533" evidence="2">
    <location>
        <begin position="25"/>
        <end position="68"/>
    </location>
</feature>
<evidence type="ECO:0000259" key="2">
    <source>
        <dbReference type="Pfam" id="PF20151"/>
    </source>
</evidence>
<feature type="transmembrane region" description="Helical" evidence="1">
    <location>
        <begin position="102"/>
        <end position="123"/>
    </location>
</feature>
<gene>
    <name evidence="3" type="ORF">Clacol_009376</name>
</gene>